<feature type="binding site" evidence="11">
    <location>
        <position position="261"/>
    </location>
    <ligand>
        <name>substrate</name>
    </ligand>
</feature>
<keyword evidence="14" id="KW-1185">Reference proteome</keyword>
<dbReference type="Gene3D" id="3.20.20.10">
    <property type="entry name" value="Alanine racemase"/>
    <property type="match status" value="1"/>
</dbReference>
<evidence type="ECO:0000256" key="9">
    <source>
        <dbReference type="ARBA" id="ARBA00047351"/>
    </source>
</evidence>
<comment type="cofactor">
    <cofactor evidence="1">
        <name>pyridoxal 5'-phosphate</name>
        <dbReference type="ChEBI" id="CHEBI:597326"/>
    </cofactor>
</comment>
<keyword evidence="7" id="KW-0456">Lyase</keyword>
<evidence type="ECO:0000256" key="11">
    <source>
        <dbReference type="PIRSR" id="PIRSR038941-1"/>
    </source>
</evidence>
<protein>
    <recommendedName>
        <fullName evidence="3">Carboxynorspermidine/carboxyspermidine decarboxylase</fullName>
        <ecNumber evidence="2">4.1.1.96</ecNumber>
    </recommendedName>
</protein>
<comment type="similarity">
    <text evidence="8">Belongs to the Orn/Lys/Arg decarboxylase class-II family. NspC subfamily.</text>
</comment>
<dbReference type="OrthoDB" id="9804410at2"/>
<evidence type="ECO:0000259" key="12">
    <source>
        <dbReference type="Pfam" id="PF00278"/>
    </source>
</evidence>
<evidence type="ECO:0000256" key="1">
    <source>
        <dbReference type="ARBA" id="ARBA00001933"/>
    </source>
</evidence>
<dbReference type="InterPro" id="IPR005730">
    <property type="entry name" value="Nsp_de-COase"/>
</dbReference>
<evidence type="ECO:0000256" key="2">
    <source>
        <dbReference type="ARBA" id="ARBA00012259"/>
    </source>
</evidence>
<dbReference type="Proteomes" id="UP000184603">
    <property type="component" value="Unassembled WGS sequence"/>
</dbReference>
<keyword evidence="4" id="KW-0210">Decarboxylase</keyword>
<dbReference type="FunFam" id="3.20.20.10:FF:000012">
    <property type="entry name" value="Carboxynorspermidine/carboxyspermidine decarboxylase"/>
    <property type="match status" value="1"/>
</dbReference>
<gene>
    <name evidence="13" type="ORF">SAMN02745220_00205</name>
</gene>
<evidence type="ECO:0000256" key="7">
    <source>
        <dbReference type="ARBA" id="ARBA00023239"/>
    </source>
</evidence>
<dbReference type="RefSeq" id="WP_143170592.1">
    <property type="nucleotide sequence ID" value="NZ_FRFE01000001.1"/>
</dbReference>
<accession>A0A1M7XWF4</accession>
<evidence type="ECO:0000313" key="13">
    <source>
        <dbReference type="EMBL" id="SHO42897.1"/>
    </source>
</evidence>
<dbReference type="NCBIfam" id="TIGR01047">
    <property type="entry name" value="nspC"/>
    <property type="match status" value="1"/>
</dbReference>
<dbReference type="AlphaFoldDB" id="A0A1M7XWF4"/>
<proteinExistence type="inferred from homology"/>
<dbReference type="GO" id="GO:0009089">
    <property type="term" value="P:lysine biosynthetic process via diaminopimelate"/>
    <property type="evidence" value="ECO:0007669"/>
    <property type="project" value="TreeGrafter"/>
</dbReference>
<feature type="binding site" evidence="11">
    <location>
        <position position="297"/>
    </location>
    <ligand>
        <name>substrate</name>
    </ligand>
</feature>
<dbReference type="Pfam" id="PF00278">
    <property type="entry name" value="Orn_DAP_Arg_deC"/>
    <property type="match status" value="1"/>
</dbReference>
<dbReference type="GO" id="GO:0008836">
    <property type="term" value="F:diaminopimelate decarboxylase activity"/>
    <property type="evidence" value="ECO:0007669"/>
    <property type="project" value="TreeGrafter"/>
</dbReference>
<name>A0A1M7XWF4_9BACT</name>
<evidence type="ECO:0000313" key="14">
    <source>
        <dbReference type="Proteomes" id="UP000184603"/>
    </source>
</evidence>
<keyword evidence="6" id="KW-0745">Spermidine biosynthesis</keyword>
<evidence type="ECO:0000256" key="8">
    <source>
        <dbReference type="ARBA" id="ARBA00025802"/>
    </source>
</evidence>
<dbReference type="STRING" id="1121416.SAMN02745220_00205"/>
<dbReference type="EC" id="4.1.1.96" evidence="2"/>
<dbReference type="EMBL" id="FRFE01000001">
    <property type="protein sequence ID" value="SHO42897.1"/>
    <property type="molecule type" value="Genomic_DNA"/>
</dbReference>
<dbReference type="PANTHER" id="PTHR43727:SF1">
    <property type="entry name" value="CARBOXYNORSPERMIDINE_CARBOXYSPERMIDINE DECARBOXYLASE"/>
    <property type="match status" value="1"/>
</dbReference>
<evidence type="ECO:0000256" key="5">
    <source>
        <dbReference type="ARBA" id="ARBA00022898"/>
    </source>
</evidence>
<dbReference type="SUPFAM" id="SSF51419">
    <property type="entry name" value="PLP-binding barrel"/>
    <property type="match status" value="1"/>
</dbReference>
<dbReference type="GO" id="GO:0008295">
    <property type="term" value="P:spermidine biosynthetic process"/>
    <property type="evidence" value="ECO:0007669"/>
    <property type="project" value="UniProtKB-KW"/>
</dbReference>
<evidence type="ECO:0000256" key="3">
    <source>
        <dbReference type="ARBA" id="ARBA00013633"/>
    </source>
</evidence>
<dbReference type="InterPro" id="IPR022643">
    <property type="entry name" value="De-COase2_C"/>
</dbReference>
<dbReference type="PANTHER" id="PTHR43727">
    <property type="entry name" value="DIAMINOPIMELATE DECARBOXYLASE"/>
    <property type="match status" value="1"/>
</dbReference>
<dbReference type="Gene3D" id="2.40.37.10">
    <property type="entry name" value="Lyase, Ornithine Decarboxylase, Chain A, domain 1"/>
    <property type="match status" value="1"/>
</dbReference>
<keyword evidence="5" id="KW-0663">Pyridoxal phosphate</keyword>
<dbReference type="GO" id="GO:0045312">
    <property type="term" value="P:nor-spermidine biosynthetic process"/>
    <property type="evidence" value="ECO:0007669"/>
    <property type="project" value="InterPro"/>
</dbReference>
<reference evidence="13 14" key="1">
    <citation type="submission" date="2016-12" db="EMBL/GenBank/DDBJ databases">
        <authorList>
            <person name="Song W.-J."/>
            <person name="Kurnit D.M."/>
        </authorList>
    </citation>
    <scope>NUCLEOTIDE SEQUENCE [LARGE SCALE GENOMIC DNA]</scope>
    <source>
        <strain evidence="13 14">DSM 18488</strain>
    </source>
</reference>
<dbReference type="InterPro" id="IPR029066">
    <property type="entry name" value="PLP-binding_barrel"/>
</dbReference>
<dbReference type="CDD" id="cd06829">
    <property type="entry name" value="PLPDE_III_CANSDC"/>
    <property type="match status" value="1"/>
</dbReference>
<sequence>MTSPTRTKTLDRQTLADFPLDIIRQVQTPCYLISEDAVRRNCELLDTVQQRTGAKILLALKAFALPALFPIIRSYLHGVCASGPIEAQLGREEFGREVHTYAPAYTANQMERVISYSDHILFNSIRQWQTHRHAIDTAERDIEVGLRVNPGHAEVEVDLYNPCQPGSRFGLGPEDLQGVDLSGISGLHFHALCEQNADVLVRVLDHFERRFGNYIDKMQWINFGGGHHITRADYDVDLLCETIIDFRRRYNNIPVYLEPGEAVVLNGGVFVTSVVDTMYNGMDIAILDSSAETHMPDVLAMPYRPHIVGSGQAGELMHTYRLGGISCLAGDVVGDYSFPAPLEPGRKLVLTDMALYSFVKNNTFNGVELPSIYTCSLENSAPTLIKSFGYEDYRIRIA</sequence>
<dbReference type="InterPro" id="IPR009006">
    <property type="entry name" value="Ala_racemase/Decarboxylase_C"/>
</dbReference>
<comment type="catalytic activity">
    <reaction evidence="10">
        <text>carboxynorspermidine + H(+) = norspermidine + CO2</text>
        <dbReference type="Rhea" id="RHEA:34099"/>
        <dbReference type="ChEBI" id="CHEBI:15378"/>
        <dbReference type="ChEBI" id="CHEBI:16526"/>
        <dbReference type="ChEBI" id="CHEBI:57920"/>
        <dbReference type="ChEBI" id="CHEBI:65070"/>
        <dbReference type="EC" id="4.1.1.96"/>
    </reaction>
</comment>
<evidence type="ECO:0000256" key="10">
    <source>
        <dbReference type="ARBA" id="ARBA00047389"/>
    </source>
</evidence>
<dbReference type="PIRSF" id="PIRSF038941">
    <property type="entry name" value="NspC"/>
    <property type="match status" value="1"/>
</dbReference>
<comment type="catalytic activity">
    <reaction evidence="9">
        <text>carboxyspermidine + H(+) = spermidine + CO2</text>
        <dbReference type="Rhea" id="RHEA:34095"/>
        <dbReference type="ChEBI" id="CHEBI:15378"/>
        <dbReference type="ChEBI" id="CHEBI:16526"/>
        <dbReference type="ChEBI" id="CHEBI:57834"/>
        <dbReference type="ChEBI" id="CHEBI:65072"/>
        <dbReference type="EC" id="4.1.1.96"/>
    </reaction>
</comment>
<evidence type="ECO:0000256" key="6">
    <source>
        <dbReference type="ARBA" id="ARBA00023066"/>
    </source>
</evidence>
<evidence type="ECO:0000256" key="4">
    <source>
        <dbReference type="ARBA" id="ARBA00022793"/>
    </source>
</evidence>
<organism evidence="13 14">
    <name type="scientific">Desulfopila aestuarii DSM 18488</name>
    <dbReference type="NCBI Taxonomy" id="1121416"/>
    <lineage>
        <taxon>Bacteria</taxon>
        <taxon>Pseudomonadati</taxon>
        <taxon>Thermodesulfobacteriota</taxon>
        <taxon>Desulfobulbia</taxon>
        <taxon>Desulfobulbales</taxon>
        <taxon>Desulfocapsaceae</taxon>
        <taxon>Desulfopila</taxon>
    </lineage>
</organism>
<dbReference type="SUPFAM" id="SSF50621">
    <property type="entry name" value="Alanine racemase C-terminal domain-like"/>
    <property type="match status" value="1"/>
</dbReference>
<feature type="domain" description="Orn/DAP/Arg decarboxylase 2 C-terminal" evidence="12">
    <location>
        <begin position="216"/>
        <end position="353"/>
    </location>
</feature>